<organism evidence="2 3">
    <name type="scientific">Planotetraspora phitsanulokensis</name>
    <dbReference type="NCBI Taxonomy" id="575192"/>
    <lineage>
        <taxon>Bacteria</taxon>
        <taxon>Bacillati</taxon>
        <taxon>Actinomycetota</taxon>
        <taxon>Actinomycetes</taxon>
        <taxon>Streptosporangiales</taxon>
        <taxon>Streptosporangiaceae</taxon>
        <taxon>Planotetraspora</taxon>
    </lineage>
</organism>
<feature type="compositionally biased region" description="Basic and acidic residues" evidence="1">
    <location>
        <begin position="1"/>
        <end position="10"/>
    </location>
</feature>
<evidence type="ECO:0000256" key="1">
    <source>
        <dbReference type="SAM" id="MobiDB-lite"/>
    </source>
</evidence>
<sequence length="54" mass="5894">MRAGSAERYKATNNTTFTGSQQPSSPKQLAGHLAESASREARPMNDLNAFLRAR</sequence>
<gene>
    <name evidence="2" type="ORF">Pph01_20270</name>
</gene>
<accession>A0A8J3XDV3</accession>
<keyword evidence="3" id="KW-1185">Reference proteome</keyword>
<name>A0A8J3XDV3_9ACTN</name>
<dbReference type="AlphaFoldDB" id="A0A8J3XDV3"/>
<evidence type="ECO:0000313" key="3">
    <source>
        <dbReference type="Proteomes" id="UP000622547"/>
    </source>
</evidence>
<protein>
    <submittedName>
        <fullName evidence="2">Uncharacterized protein</fullName>
    </submittedName>
</protein>
<reference evidence="2 3" key="1">
    <citation type="submission" date="2021-01" db="EMBL/GenBank/DDBJ databases">
        <title>Whole genome shotgun sequence of Planotetraspora phitsanulokensis NBRC 104273.</title>
        <authorList>
            <person name="Komaki H."/>
            <person name="Tamura T."/>
        </authorList>
    </citation>
    <scope>NUCLEOTIDE SEQUENCE [LARGE SCALE GENOMIC DNA]</scope>
    <source>
        <strain evidence="2 3">NBRC 104273</strain>
    </source>
</reference>
<feature type="region of interest" description="Disordered" evidence="1">
    <location>
        <begin position="1"/>
        <end position="54"/>
    </location>
</feature>
<evidence type="ECO:0000313" key="2">
    <source>
        <dbReference type="EMBL" id="GII37024.1"/>
    </source>
</evidence>
<dbReference type="EMBL" id="BOOP01000008">
    <property type="protein sequence ID" value="GII37024.1"/>
    <property type="molecule type" value="Genomic_DNA"/>
</dbReference>
<dbReference type="Proteomes" id="UP000622547">
    <property type="component" value="Unassembled WGS sequence"/>
</dbReference>
<feature type="compositionally biased region" description="Polar residues" evidence="1">
    <location>
        <begin position="11"/>
        <end position="27"/>
    </location>
</feature>
<comment type="caution">
    <text evidence="2">The sequence shown here is derived from an EMBL/GenBank/DDBJ whole genome shotgun (WGS) entry which is preliminary data.</text>
</comment>
<proteinExistence type="predicted"/>